<dbReference type="Proteomes" id="UP000625711">
    <property type="component" value="Unassembled WGS sequence"/>
</dbReference>
<evidence type="ECO:0000313" key="3">
    <source>
        <dbReference type="Proteomes" id="UP000625711"/>
    </source>
</evidence>
<dbReference type="EMBL" id="JAACXV010000061">
    <property type="protein sequence ID" value="KAF7285080.1"/>
    <property type="molecule type" value="Genomic_DNA"/>
</dbReference>
<keyword evidence="3" id="KW-1185">Reference proteome</keyword>
<sequence>MYRTIPTKTINDPFSGFFAGSGPAAIPSLHLTDGPTLSITCPSCSPHPSTKPTTHPPATRQARARRQGYWNTSLNLLCSDREPLTGRNPSYRAMGIWFLMGSAAGVAGLRRAKCRDRGTARGGRYEWSGAGRGLWLR</sequence>
<reference evidence="2" key="1">
    <citation type="submission" date="2020-08" db="EMBL/GenBank/DDBJ databases">
        <title>Genome sequencing and assembly of the red palm weevil Rhynchophorus ferrugineus.</title>
        <authorList>
            <person name="Dias G.B."/>
            <person name="Bergman C.M."/>
            <person name="Manee M."/>
        </authorList>
    </citation>
    <scope>NUCLEOTIDE SEQUENCE</scope>
    <source>
        <strain evidence="2">AA-2017</strain>
        <tissue evidence="2">Whole larva</tissue>
    </source>
</reference>
<feature type="region of interest" description="Disordered" evidence="1">
    <location>
        <begin position="44"/>
        <end position="63"/>
    </location>
</feature>
<protein>
    <submittedName>
        <fullName evidence="2">Uncharacterized protein</fullName>
    </submittedName>
</protein>
<feature type="compositionally biased region" description="Low complexity" evidence="1">
    <location>
        <begin position="44"/>
        <end position="61"/>
    </location>
</feature>
<accession>A0A834IRT3</accession>
<dbReference type="AlphaFoldDB" id="A0A834IRT3"/>
<evidence type="ECO:0000256" key="1">
    <source>
        <dbReference type="SAM" id="MobiDB-lite"/>
    </source>
</evidence>
<evidence type="ECO:0000313" key="2">
    <source>
        <dbReference type="EMBL" id="KAF7285080.1"/>
    </source>
</evidence>
<gene>
    <name evidence="2" type="ORF">GWI33_011931</name>
</gene>
<proteinExistence type="predicted"/>
<comment type="caution">
    <text evidence="2">The sequence shown here is derived from an EMBL/GenBank/DDBJ whole genome shotgun (WGS) entry which is preliminary data.</text>
</comment>
<organism evidence="2 3">
    <name type="scientific">Rhynchophorus ferrugineus</name>
    <name type="common">Red palm weevil</name>
    <name type="synonym">Curculio ferrugineus</name>
    <dbReference type="NCBI Taxonomy" id="354439"/>
    <lineage>
        <taxon>Eukaryota</taxon>
        <taxon>Metazoa</taxon>
        <taxon>Ecdysozoa</taxon>
        <taxon>Arthropoda</taxon>
        <taxon>Hexapoda</taxon>
        <taxon>Insecta</taxon>
        <taxon>Pterygota</taxon>
        <taxon>Neoptera</taxon>
        <taxon>Endopterygota</taxon>
        <taxon>Coleoptera</taxon>
        <taxon>Polyphaga</taxon>
        <taxon>Cucujiformia</taxon>
        <taxon>Curculionidae</taxon>
        <taxon>Dryophthorinae</taxon>
        <taxon>Rhynchophorus</taxon>
    </lineage>
</organism>
<name>A0A834IRT3_RHYFE</name>